<evidence type="ECO:0000256" key="2">
    <source>
        <dbReference type="SAM" id="MobiDB-lite"/>
    </source>
</evidence>
<dbReference type="Gene3D" id="4.10.60.10">
    <property type="entry name" value="Zinc finger, CCHC-type"/>
    <property type="match status" value="1"/>
</dbReference>
<dbReference type="AlphaFoldDB" id="A0AAW1MI28"/>
<feature type="region of interest" description="Disordered" evidence="2">
    <location>
        <begin position="35"/>
        <end position="56"/>
    </location>
</feature>
<protein>
    <submittedName>
        <fullName evidence="4">Zinc knuckle</fullName>
    </submittedName>
</protein>
<proteinExistence type="predicted"/>
<dbReference type="GO" id="GO:0003676">
    <property type="term" value="F:nucleic acid binding"/>
    <property type="evidence" value="ECO:0007669"/>
    <property type="project" value="InterPro"/>
</dbReference>
<feature type="domain" description="CCHC-type" evidence="3">
    <location>
        <begin position="65"/>
        <end position="81"/>
    </location>
</feature>
<dbReference type="PANTHER" id="PTHR46888">
    <property type="entry name" value="ZINC KNUCKLE DOMAINCONTAINING PROTEIN-RELATED"/>
    <property type="match status" value="1"/>
</dbReference>
<reference evidence="4 5" key="1">
    <citation type="journal article" date="2024" name="BMC Genomics">
        <title>De novo assembly and annotation of Popillia japonica's genome with initial clues to its potential as an invasive pest.</title>
        <authorList>
            <person name="Cucini C."/>
            <person name="Boschi S."/>
            <person name="Funari R."/>
            <person name="Cardaioli E."/>
            <person name="Iannotti N."/>
            <person name="Marturano G."/>
            <person name="Paoli F."/>
            <person name="Bruttini M."/>
            <person name="Carapelli A."/>
            <person name="Frati F."/>
            <person name="Nardi F."/>
        </authorList>
    </citation>
    <scope>NUCLEOTIDE SEQUENCE [LARGE SCALE GENOMIC DNA]</scope>
    <source>
        <strain evidence="4">DMR45628</strain>
    </source>
</reference>
<keyword evidence="1" id="KW-0863">Zinc-finger</keyword>
<comment type="caution">
    <text evidence="4">The sequence shown here is derived from an EMBL/GenBank/DDBJ whole genome shotgun (WGS) entry which is preliminary data.</text>
</comment>
<dbReference type="InterPro" id="IPR001878">
    <property type="entry name" value="Znf_CCHC"/>
</dbReference>
<dbReference type="InterPro" id="IPR036875">
    <property type="entry name" value="Znf_CCHC_sf"/>
</dbReference>
<dbReference type="PANTHER" id="PTHR46888:SF1">
    <property type="entry name" value="RIBONUCLEASE H"/>
    <property type="match status" value="1"/>
</dbReference>
<feature type="region of interest" description="Disordered" evidence="2">
    <location>
        <begin position="104"/>
        <end position="123"/>
    </location>
</feature>
<dbReference type="PROSITE" id="PS50158">
    <property type="entry name" value="ZF_CCHC"/>
    <property type="match status" value="2"/>
</dbReference>
<evidence type="ECO:0000313" key="4">
    <source>
        <dbReference type="EMBL" id="KAK9746065.1"/>
    </source>
</evidence>
<gene>
    <name evidence="4" type="ORF">QE152_g6392</name>
</gene>
<keyword evidence="1" id="KW-0862">Zinc</keyword>
<accession>A0AAW1MI28</accession>
<evidence type="ECO:0000313" key="5">
    <source>
        <dbReference type="Proteomes" id="UP001458880"/>
    </source>
</evidence>
<dbReference type="Pfam" id="PF00098">
    <property type="entry name" value="zf-CCHC"/>
    <property type="match status" value="2"/>
</dbReference>
<dbReference type="SUPFAM" id="SSF57756">
    <property type="entry name" value="Retrovirus zinc finger-like domains"/>
    <property type="match status" value="1"/>
</dbReference>
<sequence length="223" mass="25430">MSKEHADHDELYQDIMTYERIRATRRGRITDRKERLKEGRPTWRTTQTRETTRTNEQAPNIRRVKCYNCNEEGHIATGCTRLRRPRGSCYQCGSTEHLQRNCPGRITKRTQSRDQHQPERSTPLVEDATVPAYIVSLNLGNDKYNIYVDAVLDSGSPITIISNTCVKDIDYNANDKGIQSDFRGTNKSKIKVLGGIEFNACVSNISFKLKAFVVADDLIPYLG</sequence>
<keyword evidence="5" id="KW-1185">Reference proteome</keyword>
<evidence type="ECO:0000256" key="1">
    <source>
        <dbReference type="PROSITE-ProRule" id="PRU00047"/>
    </source>
</evidence>
<keyword evidence="1" id="KW-0479">Metal-binding</keyword>
<evidence type="ECO:0000259" key="3">
    <source>
        <dbReference type="PROSITE" id="PS50158"/>
    </source>
</evidence>
<feature type="domain" description="CCHC-type" evidence="3">
    <location>
        <begin position="89"/>
        <end position="103"/>
    </location>
</feature>
<dbReference type="GO" id="GO:0008270">
    <property type="term" value="F:zinc ion binding"/>
    <property type="evidence" value="ECO:0007669"/>
    <property type="project" value="UniProtKB-KW"/>
</dbReference>
<dbReference type="Proteomes" id="UP001458880">
    <property type="component" value="Unassembled WGS sequence"/>
</dbReference>
<dbReference type="SMART" id="SM00343">
    <property type="entry name" value="ZnF_C2HC"/>
    <property type="match status" value="2"/>
</dbReference>
<organism evidence="4 5">
    <name type="scientific">Popillia japonica</name>
    <name type="common">Japanese beetle</name>
    <dbReference type="NCBI Taxonomy" id="7064"/>
    <lineage>
        <taxon>Eukaryota</taxon>
        <taxon>Metazoa</taxon>
        <taxon>Ecdysozoa</taxon>
        <taxon>Arthropoda</taxon>
        <taxon>Hexapoda</taxon>
        <taxon>Insecta</taxon>
        <taxon>Pterygota</taxon>
        <taxon>Neoptera</taxon>
        <taxon>Endopterygota</taxon>
        <taxon>Coleoptera</taxon>
        <taxon>Polyphaga</taxon>
        <taxon>Scarabaeiformia</taxon>
        <taxon>Scarabaeidae</taxon>
        <taxon>Rutelinae</taxon>
        <taxon>Popillia</taxon>
    </lineage>
</organism>
<dbReference type="EMBL" id="JASPKY010000042">
    <property type="protein sequence ID" value="KAK9746065.1"/>
    <property type="molecule type" value="Genomic_DNA"/>
</dbReference>
<name>A0AAW1MI28_POPJA</name>